<name>A0A5B7FW92_PORTR</name>
<feature type="compositionally biased region" description="Basic and acidic residues" evidence="1">
    <location>
        <begin position="76"/>
        <end position="92"/>
    </location>
</feature>
<dbReference type="Proteomes" id="UP000324222">
    <property type="component" value="Unassembled WGS sequence"/>
</dbReference>
<keyword evidence="3" id="KW-1185">Reference proteome</keyword>
<dbReference type="EMBL" id="VSRR010008970">
    <property type="protein sequence ID" value="MPC49585.1"/>
    <property type="molecule type" value="Genomic_DNA"/>
</dbReference>
<organism evidence="2 3">
    <name type="scientific">Portunus trituberculatus</name>
    <name type="common">Swimming crab</name>
    <name type="synonym">Neptunus trituberculatus</name>
    <dbReference type="NCBI Taxonomy" id="210409"/>
    <lineage>
        <taxon>Eukaryota</taxon>
        <taxon>Metazoa</taxon>
        <taxon>Ecdysozoa</taxon>
        <taxon>Arthropoda</taxon>
        <taxon>Crustacea</taxon>
        <taxon>Multicrustacea</taxon>
        <taxon>Malacostraca</taxon>
        <taxon>Eumalacostraca</taxon>
        <taxon>Eucarida</taxon>
        <taxon>Decapoda</taxon>
        <taxon>Pleocyemata</taxon>
        <taxon>Brachyura</taxon>
        <taxon>Eubrachyura</taxon>
        <taxon>Portunoidea</taxon>
        <taxon>Portunidae</taxon>
        <taxon>Portuninae</taxon>
        <taxon>Portunus</taxon>
    </lineage>
</organism>
<evidence type="ECO:0000313" key="2">
    <source>
        <dbReference type="EMBL" id="MPC49585.1"/>
    </source>
</evidence>
<evidence type="ECO:0000313" key="3">
    <source>
        <dbReference type="Proteomes" id="UP000324222"/>
    </source>
</evidence>
<sequence>MWHSLYTLHLHTATCITSTLSRLKYLAVSVNDALCTLLVVAHQQVHNDSAAVLDLFVAAGQKELKDLNPVQHLCGKERRDTEHSRHTEDSNKKGCIKTLSNHQVPTEAIRPAHLRQTPS</sequence>
<accession>A0A5B7FW92</accession>
<protein>
    <submittedName>
        <fullName evidence="2">Uncharacterized protein</fullName>
    </submittedName>
</protein>
<evidence type="ECO:0000256" key="1">
    <source>
        <dbReference type="SAM" id="MobiDB-lite"/>
    </source>
</evidence>
<comment type="caution">
    <text evidence="2">The sequence shown here is derived from an EMBL/GenBank/DDBJ whole genome shotgun (WGS) entry which is preliminary data.</text>
</comment>
<reference evidence="2 3" key="1">
    <citation type="submission" date="2019-05" db="EMBL/GenBank/DDBJ databases">
        <title>Another draft genome of Portunus trituberculatus and its Hox gene families provides insights of decapod evolution.</title>
        <authorList>
            <person name="Jeong J.-H."/>
            <person name="Song I."/>
            <person name="Kim S."/>
            <person name="Choi T."/>
            <person name="Kim D."/>
            <person name="Ryu S."/>
            <person name="Kim W."/>
        </authorList>
    </citation>
    <scope>NUCLEOTIDE SEQUENCE [LARGE SCALE GENOMIC DNA]</scope>
    <source>
        <tissue evidence="2">Muscle</tissue>
    </source>
</reference>
<feature type="region of interest" description="Disordered" evidence="1">
    <location>
        <begin position="76"/>
        <end position="119"/>
    </location>
</feature>
<dbReference type="AlphaFoldDB" id="A0A5B7FW92"/>
<gene>
    <name evidence="2" type="ORF">E2C01_043392</name>
</gene>
<proteinExistence type="predicted"/>